<gene>
    <name evidence="9" type="ORF">JIN81_02750</name>
</gene>
<organism evidence="9 10">
    <name type="scientific">Haloferula rosea</name>
    <dbReference type="NCBI Taxonomy" id="490093"/>
    <lineage>
        <taxon>Bacteria</taxon>
        <taxon>Pseudomonadati</taxon>
        <taxon>Verrucomicrobiota</taxon>
        <taxon>Verrucomicrobiia</taxon>
        <taxon>Verrucomicrobiales</taxon>
        <taxon>Verrucomicrobiaceae</taxon>
        <taxon>Haloferula</taxon>
    </lineage>
</organism>
<evidence type="ECO:0000256" key="7">
    <source>
        <dbReference type="PIRSR" id="PIRSR604254-1"/>
    </source>
</evidence>
<keyword evidence="5 8" id="KW-1133">Transmembrane helix</keyword>
<keyword evidence="7" id="KW-0479">Metal-binding</keyword>
<comment type="subcellular location">
    <subcellularLocation>
        <location evidence="1">Cell membrane</location>
        <topology evidence="1">Multi-pass membrane protein</topology>
    </subcellularLocation>
</comment>
<feature type="transmembrane region" description="Helical" evidence="8">
    <location>
        <begin position="145"/>
        <end position="163"/>
    </location>
</feature>
<keyword evidence="3" id="KW-1003">Cell membrane</keyword>
<evidence type="ECO:0000256" key="8">
    <source>
        <dbReference type="SAM" id="Phobius"/>
    </source>
</evidence>
<keyword evidence="10" id="KW-1185">Reference proteome</keyword>
<dbReference type="InterPro" id="IPR004254">
    <property type="entry name" value="AdipoR/HlyIII-related"/>
</dbReference>
<evidence type="ECO:0000256" key="1">
    <source>
        <dbReference type="ARBA" id="ARBA00004651"/>
    </source>
</evidence>
<evidence type="ECO:0000256" key="3">
    <source>
        <dbReference type="ARBA" id="ARBA00022475"/>
    </source>
</evidence>
<dbReference type="PANTHER" id="PTHR20855:SF3">
    <property type="entry name" value="LD03007P"/>
    <property type="match status" value="1"/>
</dbReference>
<feature type="binding site" evidence="7">
    <location>
        <position position="107"/>
    </location>
    <ligand>
        <name>Zn(2+)</name>
        <dbReference type="ChEBI" id="CHEBI:29105"/>
    </ligand>
</feature>
<dbReference type="AlphaFoldDB" id="A0A934R8M1"/>
<protein>
    <submittedName>
        <fullName evidence="9">Hemolysin III family protein</fullName>
    </submittedName>
</protein>
<feature type="transmembrane region" description="Helical" evidence="8">
    <location>
        <begin position="87"/>
        <end position="108"/>
    </location>
</feature>
<feature type="binding site" evidence="7">
    <location>
        <position position="234"/>
    </location>
    <ligand>
        <name>Zn(2+)</name>
        <dbReference type="ChEBI" id="CHEBI:29105"/>
    </ligand>
</feature>
<comment type="caution">
    <text evidence="9">The sequence shown here is derived from an EMBL/GenBank/DDBJ whole genome shotgun (WGS) entry which is preliminary data.</text>
</comment>
<dbReference type="GO" id="GO:0046872">
    <property type="term" value="F:metal ion binding"/>
    <property type="evidence" value="ECO:0007669"/>
    <property type="project" value="UniProtKB-KW"/>
</dbReference>
<dbReference type="NCBIfam" id="TIGR01065">
    <property type="entry name" value="hlyIII"/>
    <property type="match status" value="1"/>
</dbReference>
<dbReference type="Pfam" id="PF03006">
    <property type="entry name" value="HlyIII"/>
    <property type="match status" value="1"/>
</dbReference>
<dbReference type="EMBL" id="JAENII010000002">
    <property type="protein sequence ID" value="MBK1825925.1"/>
    <property type="molecule type" value="Genomic_DNA"/>
</dbReference>
<keyword evidence="6 8" id="KW-0472">Membrane</keyword>
<feature type="transmembrane region" description="Helical" evidence="8">
    <location>
        <begin position="235"/>
        <end position="253"/>
    </location>
</feature>
<accession>A0A934R8M1</accession>
<comment type="similarity">
    <text evidence="2">Belongs to the UPF0073 (Hly-III) family.</text>
</comment>
<evidence type="ECO:0000256" key="4">
    <source>
        <dbReference type="ARBA" id="ARBA00022692"/>
    </source>
</evidence>
<dbReference type="GO" id="GO:0140911">
    <property type="term" value="F:pore-forming activity"/>
    <property type="evidence" value="ECO:0007669"/>
    <property type="project" value="InterPro"/>
</dbReference>
<dbReference type="RefSeq" id="WP_234044423.1">
    <property type="nucleotide sequence ID" value="NZ_JAENII010000002.1"/>
</dbReference>
<reference evidence="9" key="1">
    <citation type="submission" date="2021-01" db="EMBL/GenBank/DDBJ databases">
        <title>Modified the classification status of verrucomicrobia.</title>
        <authorList>
            <person name="Feng X."/>
        </authorList>
    </citation>
    <scope>NUCLEOTIDE SEQUENCE</scope>
    <source>
        <strain evidence="9">KCTC 22201</strain>
    </source>
</reference>
<feature type="transmembrane region" description="Helical" evidence="8">
    <location>
        <begin position="62"/>
        <end position="81"/>
    </location>
</feature>
<proteinExistence type="inferred from homology"/>
<keyword evidence="4 8" id="KW-0812">Transmembrane</keyword>
<name>A0A934R8M1_9BACT</name>
<dbReference type="GO" id="GO:0005886">
    <property type="term" value="C:plasma membrane"/>
    <property type="evidence" value="ECO:0007669"/>
    <property type="project" value="UniProtKB-SubCell"/>
</dbReference>
<evidence type="ECO:0000313" key="10">
    <source>
        <dbReference type="Proteomes" id="UP000658278"/>
    </source>
</evidence>
<evidence type="ECO:0000256" key="2">
    <source>
        <dbReference type="ARBA" id="ARBA00008488"/>
    </source>
</evidence>
<evidence type="ECO:0000256" key="6">
    <source>
        <dbReference type="ARBA" id="ARBA00023136"/>
    </source>
</evidence>
<evidence type="ECO:0000256" key="5">
    <source>
        <dbReference type="ARBA" id="ARBA00022989"/>
    </source>
</evidence>
<dbReference type="InterPro" id="IPR005744">
    <property type="entry name" value="Hy-lIII"/>
</dbReference>
<sequence>MSPTYASTTEFIQDRRISPWHTRVDSRIIRPHAPPVAAVPFRPRSPLCDSTAEERASMWSHAFGTALAISSLVIMVWVAGASPIRQVAAWIFGSTLILLYGASTIYHSFTTPRLKSFFQVLDHACIYLLIAGSYTPITLVALQGAWGWSLFGIIWALAFAGVFLKATMRSDRENWWSTGLYLLMGWLVVVAARPLLDSVPGPGIAWLVAGGLCYSLGVVFFVWRSLRFNHAIWHLFVLAGSVCHIVATIFYILR</sequence>
<evidence type="ECO:0000313" key="9">
    <source>
        <dbReference type="EMBL" id="MBK1825925.1"/>
    </source>
</evidence>
<dbReference type="Proteomes" id="UP000658278">
    <property type="component" value="Unassembled WGS sequence"/>
</dbReference>
<feature type="transmembrane region" description="Helical" evidence="8">
    <location>
        <begin position="175"/>
        <end position="192"/>
    </location>
</feature>
<feature type="binding site" evidence="7">
    <location>
        <position position="230"/>
    </location>
    <ligand>
        <name>Zn(2+)</name>
        <dbReference type="ChEBI" id="CHEBI:29105"/>
    </ligand>
</feature>
<dbReference type="PANTHER" id="PTHR20855">
    <property type="entry name" value="ADIPOR/PROGESTIN RECEPTOR-RELATED"/>
    <property type="match status" value="1"/>
</dbReference>
<keyword evidence="7" id="KW-0862">Zinc</keyword>
<feature type="transmembrane region" description="Helical" evidence="8">
    <location>
        <begin position="204"/>
        <end position="223"/>
    </location>
</feature>